<accession>A0A1H3H685</accession>
<evidence type="ECO:0000256" key="8">
    <source>
        <dbReference type="ARBA" id="ARBA00033766"/>
    </source>
</evidence>
<dbReference type="EC" id="6.5.1.-" evidence="15"/>
<feature type="binding site" evidence="13">
    <location>
        <position position="505"/>
    </location>
    <ligand>
        <name>GMP</name>
        <dbReference type="ChEBI" id="CHEBI:58115"/>
    </ligand>
</feature>
<comment type="catalytic activity">
    <reaction evidence="10">
        <text>a 3'-end 3'-phospho-ribonucleotide-RNA + a 5'-end dephospho-ribonucleoside-RNA + GTP = a ribonucleotidyl-ribonucleotide-RNA + GMP + diphosphate</text>
        <dbReference type="Rhea" id="RHEA:68076"/>
        <dbReference type="Rhea" id="RHEA-COMP:10463"/>
        <dbReference type="Rhea" id="RHEA-COMP:13936"/>
        <dbReference type="Rhea" id="RHEA-COMP:17355"/>
        <dbReference type="ChEBI" id="CHEBI:33019"/>
        <dbReference type="ChEBI" id="CHEBI:37565"/>
        <dbReference type="ChEBI" id="CHEBI:58115"/>
        <dbReference type="ChEBI" id="CHEBI:83062"/>
        <dbReference type="ChEBI" id="CHEBI:138284"/>
        <dbReference type="ChEBI" id="CHEBI:173118"/>
        <dbReference type="EC" id="6.5.1.8"/>
    </reaction>
</comment>
<dbReference type="GO" id="GO:0006388">
    <property type="term" value="P:tRNA splicing, via endonucleolytic cleavage and ligation"/>
    <property type="evidence" value="ECO:0007669"/>
    <property type="project" value="UniProtKB-ARBA"/>
</dbReference>
<feature type="region of interest" description="Disordered" evidence="16">
    <location>
        <begin position="181"/>
        <end position="207"/>
    </location>
</feature>
<sequence>MTDDSDDVRVFDGVRLERVREHVWEIPRDGEMGVPARVFASEQLLEQIADDKTLQQLRNATHLPGIVGRAICMPDGHQGYGFPVGGVGAMDAETGCISPGAIGYDINCGVRMMRTNLTYDDVVGREAELVDALFANVPSGLGGGGIVEGDRDTIEGVLARGIDWALEHGYAVEDDLAHCEDEGMRPDADPDAVSQKAKDRGKNQIGSLGSGNHFLEVQRVTDIYRPEVAAEFGLEPDQIVVLIHCGSRGLGHQVCSDYLRRIEQEHGDLLERLPDKELAAAPAGSELAEEYYGAMCAAINFAWVNRQLIMHRTRQVFERVFDRDWQAMEMELLYDVAHNIGKKEVHEVDVDADGRPASSGEAVAREQRELYVHRKGATRAFPAGRAEVPAAYRDVGQPIIIPGSMGAGSYVLRGGERSLSRSFGSTAHGAGRTMSRTQAKNEFWGETVQNELRDQEKIYVKAQSGATVAEEAPGVYKDVDEVVRVSDDLGIGDKVARTYPVCNIKG</sequence>
<feature type="binding site" evidence="14">
    <location>
        <position position="105"/>
    </location>
    <ligand>
        <name>Mn(2+)</name>
        <dbReference type="ChEBI" id="CHEBI:29035"/>
        <label>1</label>
    </ligand>
</feature>
<evidence type="ECO:0000256" key="15">
    <source>
        <dbReference type="RuleBase" id="RU371113"/>
    </source>
</evidence>
<keyword evidence="18" id="KW-1185">Reference proteome</keyword>
<evidence type="ECO:0000256" key="4">
    <source>
        <dbReference type="ARBA" id="ARBA00022723"/>
    </source>
</evidence>
<comment type="catalytic activity">
    <reaction evidence="11">
        <text>a 3'-end 2',3'-cyclophospho-ribonucleotide-RNA + a 5'-end dephospho-ribonucleoside-RNA + GTP + H2O = a ribonucleotidyl-ribonucleotide-RNA + GMP + diphosphate + H(+)</text>
        <dbReference type="Rhea" id="RHEA:68080"/>
        <dbReference type="Rhea" id="RHEA-COMP:10464"/>
        <dbReference type="Rhea" id="RHEA-COMP:13936"/>
        <dbReference type="Rhea" id="RHEA-COMP:17355"/>
        <dbReference type="ChEBI" id="CHEBI:15377"/>
        <dbReference type="ChEBI" id="CHEBI:15378"/>
        <dbReference type="ChEBI" id="CHEBI:33019"/>
        <dbReference type="ChEBI" id="CHEBI:37565"/>
        <dbReference type="ChEBI" id="CHEBI:58115"/>
        <dbReference type="ChEBI" id="CHEBI:83064"/>
        <dbReference type="ChEBI" id="CHEBI:138284"/>
        <dbReference type="ChEBI" id="CHEBI:173118"/>
        <dbReference type="EC" id="6.5.1.8"/>
    </reaction>
</comment>
<dbReference type="RefSeq" id="WP_089767266.1">
    <property type="nucleotide sequence ID" value="NZ_FNPB01000006.1"/>
</dbReference>
<keyword evidence="4 14" id="KW-0479">Metal-binding</keyword>
<dbReference type="GO" id="GO:0005525">
    <property type="term" value="F:GTP binding"/>
    <property type="evidence" value="ECO:0007669"/>
    <property type="project" value="UniProtKB-KW"/>
</dbReference>
<keyword evidence="5 13" id="KW-0547">Nucleotide-binding</keyword>
<dbReference type="PANTHER" id="PTHR11118:SF1">
    <property type="entry name" value="RNA-SPLICING LIGASE RTCB HOMOLOG"/>
    <property type="match status" value="1"/>
</dbReference>
<feature type="binding site" evidence="13">
    <location>
        <begin position="338"/>
        <end position="339"/>
    </location>
    <ligand>
        <name>GMP</name>
        <dbReference type="ChEBI" id="CHEBI:58115"/>
    </ligand>
</feature>
<dbReference type="OrthoDB" id="9887at2157"/>
<keyword evidence="3 15" id="KW-0436">Ligase</keyword>
<feature type="binding site" evidence="13">
    <location>
        <position position="409"/>
    </location>
    <ligand>
        <name>GMP</name>
        <dbReference type="ChEBI" id="CHEBI:58115"/>
    </ligand>
</feature>
<keyword evidence="7 14" id="KW-0464">Manganese</keyword>
<evidence type="ECO:0000313" key="17">
    <source>
        <dbReference type="EMBL" id="SDY10418.1"/>
    </source>
</evidence>
<feature type="binding site" evidence="13">
    <location>
        <begin position="428"/>
        <end position="431"/>
    </location>
    <ligand>
        <name>GMP</name>
        <dbReference type="ChEBI" id="CHEBI:58115"/>
    </ligand>
</feature>
<dbReference type="Proteomes" id="UP000199170">
    <property type="component" value="Unassembled WGS sequence"/>
</dbReference>
<feature type="binding site" evidence="13">
    <location>
        <begin position="402"/>
        <end position="405"/>
    </location>
    <ligand>
        <name>GMP</name>
        <dbReference type="ChEBI" id="CHEBI:58115"/>
    </ligand>
</feature>
<evidence type="ECO:0000256" key="5">
    <source>
        <dbReference type="ARBA" id="ARBA00022741"/>
    </source>
</evidence>
<dbReference type="GO" id="GO:0003972">
    <property type="term" value="F:RNA ligase (ATP) activity"/>
    <property type="evidence" value="ECO:0007669"/>
    <property type="project" value="TreeGrafter"/>
</dbReference>
<evidence type="ECO:0000256" key="10">
    <source>
        <dbReference type="ARBA" id="ARBA00047746"/>
    </source>
</evidence>
<proteinExistence type="inferred from homology"/>
<evidence type="ECO:0000256" key="13">
    <source>
        <dbReference type="PIRSR" id="PIRSR601233-2"/>
    </source>
</evidence>
<dbReference type="FunFam" id="3.90.1860.10:FF:000001">
    <property type="entry name" value="tRNA-splicing ligase RtcB homolog"/>
    <property type="match status" value="1"/>
</dbReference>
<dbReference type="GO" id="GO:0046872">
    <property type="term" value="F:metal ion binding"/>
    <property type="evidence" value="ECO:0007669"/>
    <property type="project" value="UniProtKB-UniRule"/>
</dbReference>
<dbReference type="Gene3D" id="3.90.1860.10">
    <property type="entry name" value="tRNA-splicing ligase RtcB"/>
    <property type="match status" value="1"/>
</dbReference>
<dbReference type="AlphaFoldDB" id="A0A1H3H685"/>
<evidence type="ECO:0000256" key="16">
    <source>
        <dbReference type="SAM" id="MobiDB-lite"/>
    </source>
</evidence>
<dbReference type="EMBL" id="FNPB01000006">
    <property type="protein sequence ID" value="SDY10418.1"/>
    <property type="molecule type" value="Genomic_DNA"/>
</dbReference>
<comment type="function">
    <text evidence="9">Essential for tRNA splicing and maturation. Acts by directly joining spliced tRNA halves to mature-sized tRNAs. Joins RNA with 2',3'-cyclic-phosphate or 3'-phosphate ends to RNA with 5'-hydroxy ends.</text>
</comment>
<comment type="similarity">
    <text evidence="1 15">Belongs to the RtcB family.</text>
</comment>
<evidence type="ECO:0000256" key="11">
    <source>
        <dbReference type="ARBA" id="ARBA00049514"/>
    </source>
</evidence>
<dbReference type="InterPro" id="IPR036025">
    <property type="entry name" value="RtcB-like_sf"/>
</dbReference>
<dbReference type="Pfam" id="PF01139">
    <property type="entry name" value="RtcB"/>
    <property type="match status" value="1"/>
</dbReference>
<feature type="binding site" evidence="14">
    <location>
        <position position="213"/>
    </location>
    <ligand>
        <name>Mn(2+)</name>
        <dbReference type="ChEBI" id="CHEBI:29035"/>
        <label>1</label>
    </ligand>
</feature>
<feature type="binding site" evidence="14">
    <location>
        <position position="244"/>
    </location>
    <ligand>
        <name>Mn(2+)</name>
        <dbReference type="ChEBI" id="CHEBI:29035"/>
        <label>2</label>
    </ligand>
</feature>
<keyword evidence="6 13" id="KW-0342">GTP-binding</keyword>
<dbReference type="STRING" id="660517.SAMN04487946_106163"/>
<dbReference type="InterPro" id="IPR001233">
    <property type="entry name" value="RtcB"/>
</dbReference>
<evidence type="ECO:0000256" key="12">
    <source>
        <dbReference type="PIRSR" id="PIRSR601233-1"/>
    </source>
</evidence>
<evidence type="ECO:0000256" key="3">
    <source>
        <dbReference type="ARBA" id="ARBA00022598"/>
    </source>
</evidence>
<organism evidence="17 18">
    <name type="scientific">Halobellus clavatus</name>
    <dbReference type="NCBI Taxonomy" id="660517"/>
    <lineage>
        <taxon>Archaea</taxon>
        <taxon>Methanobacteriati</taxon>
        <taxon>Methanobacteriota</taxon>
        <taxon>Stenosarchaea group</taxon>
        <taxon>Halobacteria</taxon>
        <taxon>Halobacteriales</taxon>
        <taxon>Haloferacaceae</taxon>
        <taxon>Halobellus</taxon>
    </lineage>
</organism>
<evidence type="ECO:0000256" key="6">
    <source>
        <dbReference type="ARBA" id="ARBA00023134"/>
    </source>
</evidence>
<evidence type="ECO:0000256" key="1">
    <source>
        <dbReference type="ARBA" id="ARBA00008071"/>
    </source>
</evidence>
<feature type="binding site" evidence="13">
    <location>
        <begin position="212"/>
        <end position="216"/>
    </location>
    <ligand>
        <name>GMP</name>
        <dbReference type="ChEBI" id="CHEBI:58115"/>
    </ligand>
</feature>
<evidence type="ECO:0000256" key="2">
    <source>
        <dbReference type="ARBA" id="ARBA00011245"/>
    </source>
</evidence>
<comment type="cofactor">
    <cofactor evidence="14 15">
        <name>Mn(2+)</name>
        <dbReference type="ChEBI" id="CHEBI:29035"/>
    </cofactor>
    <text evidence="14 15">Binds 2 manganese ions per subunit.</text>
</comment>
<protein>
    <recommendedName>
        <fullName evidence="8 15">tRNA-splicing ligase RtcB</fullName>
        <ecNumber evidence="15">6.5.1.-</ecNumber>
    </recommendedName>
</protein>
<reference evidence="18" key="1">
    <citation type="submission" date="2016-10" db="EMBL/GenBank/DDBJ databases">
        <authorList>
            <person name="Varghese N."/>
            <person name="Submissions S."/>
        </authorList>
    </citation>
    <scope>NUCLEOTIDE SEQUENCE [LARGE SCALE GENOMIC DNA]</scope>
    <source>
        <strain evidence="18">CGMCC 1.10118</strain>
    </source>
</reference>
<feature type="active site" description="GMP-histidine intermediate" evidence="12">
    <location>
        <position position="428"/>
    </location>
</feature>
<gene>
    <name evidence="15" type="primary">rtcB</name>
    <name evidence="17" type="ORF">SAMN04487946_106163</name>
</gene>
<dbReference type="SUPFAM" id="SSF103365">
    <property type="entry name" value="Hypothetical protein PH1602"/>
    <property type="match status" value="1"/>
</dbReference>
<dbReference type="PANTHER" id="PTHR11118">
    <property type="entry name" value="RNA-SPLICING LIGASE RTCB HOMOLOG"/>
    <property type="match status" value="1"/>
</dbReference>
<dbReference type="GO" id="GO:0170057">
    <property type="term" value="F:RNA ligase (GTP) activity"/>
    <property type="evidence" value="ECO:0007669"/>
    <property type="project" value="UniProtKB-EC"/>
</dbReference>
<evidence type="ECO:0000256" key="9">
    <source>
        <dbReference type="ARBA" id="ARBA00045316"/>
    </source>
</evidence>
<comment type="subunit">
    <text evidence="2 15">Monomer.</text>
</comment>
<name>A0A1H3H685_9EURY</name>
<feature type="binding site" evidence="14">
    <location>
        <position position="338"/>
    </location>
    <ligand>
        <name>Mn(2+)</name>
        <dbReference type="ChEBI" id="CHEBI:29035"/>
        <label>2</label>
    </ligand>
</feature>
<evidence type="ECO:0000313" key="18">
    <source>
        <dbReference type="Proteomes" id="UP000199170"/>
    </source>
</evidence>
<evidence type="ECO:0000256" key="7">
    <source>
        <dbReference type="ARBA" id="ARBA00023211"/>
    </source>
</evidence>
<evidence type="ECO:0000256" key="14">
    <source>
        <dbReference type="PIRSR" id="PIRSR601233-3"/>
    </source>
</evidence>